<evidence type="ECO:0000313" key="3">
    <source>
        <dbReference type="Proteomes" id="UP000008795"/>
    </source>
</evidence>
<reference evidence="2 3" key="1">
    <citation type="submission" date="2010-03" db="EMBL/GenBank/DDBJ databases">
        <title>The genome sequence of Bacteriodes xylanisolvens XB1A.</title>
        <authorList>
            <consortium name="metaHIT consortium -- http://www.metahit.eu/"/>
            <person name="Pajon A."/>
            <person name="Turner K."/>
            <person name="Parkhill J."/>
            <person name="Bernalier A."/>
        </authorList>
    </citation>
    <scope>NUCLEOTIDE SEQUENCE [LARGE SCALE GENOMIC DNA]</scope>
    <source>
        <strain evidence="2 3">XB1A</strain>
    </source>
</reference>
<dbReference type="HOGENOM" id="CLU_2822272_0_0_10"/>
<evidence type="ECO:0000256" key="1">
    <source>
        <dbReference type="SAM" id="MobiDB-lite"/>
    </source>
</evidence>
<protein>
    <submittedName>
        <fullName evidence="2">Uncharacterized protein</fullName>
    </submittedName>
</protein>
<feature type="compositionally biased region" description="Basic and acidic residues" evidence="1">
    <location>
        <begin position="1"/>
        <end position="10"/>
    </location>
</feature>
<proteinExistence type="predicted"/>
<name>D6D2Z3_9BACE</name>
<dbReference type="KEGG" id="bxy:BXY_38450"/>
<reference evidence="2 3" key="2">
    <citation type="submission" date="2010-03" db="EMBL/GenBank/DDBJ databases">
        <authorList>
            <person name="Pajon A."/>
        </authorList>
    </citation>
    <scope>NUCLEOTIDE SEQUENCE [LARGE SCALE GENOMIC DNA]</scope>
    <source>
        <strain evidence="2 3">XB1A</strain>
    </source>
</reference>
<organism evidence="2 3">
    <name type="scientific">Bacteroides xylanisolvens XB1A</name>
    <dbReference type="NCBI Taxonomy" id="657309"/>
    <lineage>
        <taxon>Bacteria</taxon>
        <taxon>Pseudomonadati</taxon>
        <taxon>Bacteroidota</taxon>
        <taxon>Bacteroidia</taxon>
        <taxon>Bacteroidales</taxon>
        <taxon>Bacteroidaceae</taxon>
        <taxon>Bacteroides</taxon>
    </lineage>
</organism>
<gene>
    <name evidence="2" type="ORF">BXY_38450</name>
</gene>
<evidence type="ECO:0000313" key="2">
    <source>
        <dbReference type="EMBL" id="CBK68795.1"/>
    </source>
</evidence>
<dbReference type="Proteomes" id="UP000008795">
    <property type="component" value="Chromosome"/>
</dbReference>
<dbReference type="eggNOG" id="ENOG5030NY7">
    <property type="taxonomic scope" value="Bacteria"/>
</dbReference>
<sequence length="66" mass="7186">MDENENKGLKTYESPSTKKTQVELEGNLCGSTNHTAQSPGTTTTAQEVNQSFGTANDFTNDSWDNN</sequence>
<dbReference type="PATRIC" id="fig|657309.4.peg.2805"/>
<dbReference type="AlphaFoldDB" id="D6D2Z3"/>
<accession>D6D2Z3</accession>
<dbReference type="EMBL" id="FP929033">
    <property type="protein sequence ID" value="CBK68795.1"/>
    <property type="molecule type" value="Genomic_DNA"/>
</dbReference>
<dbReference type="RefSeq" id="WP_015532633.1">
    <property type="nucleotide sequence ID" value="NC_021017.1"/>
</dbReference>
<feature type="region of interest" description="Disordered" evidence="1">
    <location>
        <begin position="1"/>
        <end position="22"/>
    </location>
</feature>